<comment type="caution">
    <text evidence="2">The sequence shown here is derived from an EMBL/GenBank/DDBJ whole genome shotgun (WGS) entry which is preliminary data.</text>
</comment>
<dbReference type="Proteomes" id="UP001154312">
    <property type="component" value="Unassembled WGS sequence"/>
</dbReference>
<evidence type="ECO:0000313" key="3">
    <source>
        <dbReference type="Proteomes" id="UP001154312"/>
    </source>
</evidence>
<reference evidence="2" key="1">
    <citation type="submission" date="2022-02" db="EMBL/GenBank/DDBJ databases">
        <authorList>
            <person name="Leng L."/>
        </authorList>
    </citation>
    <scope>NUCLEOTIDE SEQUENCE</scope>
    <source>
        <strain evidence="2">JI</strain>
    </source>
</reference>
<organism evidence="2 3">
    <name type="scientific">Pelotomaculum isophthalicicum JI</name>
    <dbReference type="NCBI Taxonomy" id="947010"/>
    <lineage>
        <taxon>Bacteria</taxon>
        <taxon>Bacillati</taxon>
        <taxon>Bacillota</taxon>
        <taxon>Clostridia</taxon>
        <taxon>Eubacteriales</taxon>
        <taxon>Desulfotomaculaceae</taxon>
        <taxon>Pelotomaculum</taxon>
    </lineage>
</organism>
<proteinExistence type="predicted"/>
<evidence type="ECO:0000313" key="2">
    <source>
        <dbReference type="EMBL" id="MDF9410049.1"/>
    </source>
</evidence>
<evidence type="ECO:0000256" key="1">
    <source>
        <dbReference type="SAM" id="Phobius"/>
    </source>
</evidence>
<keyword evidence="1" id="KW-0812">Transmembrane</keyword>
<dbReference type="RefSeq" id="WP_277445595.1">
    <property type="nucleotide sequence ID" value="NZ_JAKOAV010000064.1"/>
</dbReference>
<protein>
    <submittedName>
        <fullName evidence="2">Uncharacterized protein</fullName>
    </submittedName>
</protein>
<keyword evidence="3" id="KW-1185">Reference proteome</keyword>
<sequence length="144" mass="17409">MYKEEQCPNCFAYLDFFSICPICGYGSCLICVSYSARERRDNLRSRAYLRYQRQRIITKRQNIIKHIWGEASRYYFLTRDGCFGSPRFFDVVGYDSYWDQLIFKKQPGRLAKYNLSCSCWVCKYEKRAKVVKPKYRFDPRRCEL</sequence>
<gene>
    <name evidence="2" type="ORF">L7E55_17185</name>
</gene>
<dbReference type="EMBL" id="JAKOAV010000064">
    <property type="protein sequence ID" value="MDF9410049.1"/>
    <property type="molecule type" value="Genomic_DNA"/>
</dbReference>
<keyword evidence="1" id="KW-1133">Transmembrane helix</keyword>
<dbReference type="AlphaFoldDB" id="A0A9X4H7S9"/>
<name>A0A9X4H7S9_9FIRM</name>
<accession>A0A9X4H7S9</accession>
<feature type="transmembrane region" description="Helical" evidence="1">
    <location>
        <begin position="12"/>
        <end position="36"/>
    </location>
</feature>
<keyword evidence="1" id="KW-0472">Membrane</keyword>